<reference evidence="3 4" key="1">
    <citation type="submission" date="2016-10" db="EMBL/GenBank/DDBJ databases">
        <authorList>
            <person name="de Groot N.N."/>
        </authorList>
    </citation>
    <scope>NUCLEOTIDE SEQUENCE [LARGE SCALE GENOMIC DNA]</scope>
    <source>
        <strain evidence="3 4">CPCC 100156</strain>
    </source>
</reference>
<feature type="domain" description="FAD dependent oxidoreductase" evidence="2">
    <location>
        <begin position="6"/>
        <end position="396"/>
    </location>
</feature>
<sequence>MALRSAIVLGAGMVGVSVALHLQRRGYEVVLLDRQGPGEGASFGNGGLIQREAVYPHPFPRALAELRRIAGNRAIDVAYHPLALPGFVSPLLRYWWNSEPTRYLQAVLAYSRLIATCLDEHLALARGTEAMALLRPIGWMRLFNEPRLLDAALAQAETAWRDYGVNFTALDSQALAEAEPHLLVGRLGAIHWTDPLSVSDPHALTLAYAGMFAEAGGSIVLGDAATLQRAGAGWRVQGKAGPVEAAEVVVALGAASVEVTRRLGYAPPLFGKRGYHLHFGLRGNATLNRPVLDTESGFLLAPMRAGIRLTTGAEFARPDAPPSPVQLERAEPVARQLLPLAERVEDKPWMGVRPCTPDMLPVIGPLPGQQGAWCAFGHAHQGLTLGPTTGRLLSEMMLGEAPFVSPEPYRADRF</sequence>
<dbReference type="InterPro" id="IPR036188">
    <property type="entry name" value="FAD/NAD-bd_sf"/>
</dbReference>
<dbReference type="Proteomes" id="UP000198925">
    <property type="component" value="Unassembled WGS sequence"/>
</dbReference>
<dbReference type="GO" id="GO:0016491">
    <property type="term" value="F:oxidoreductase activity"/>
    <property type="evidence" value="ECO:0007669"/>
    <property type="project" value="UniProtKB-KW"/>
</dbReference>
<dbReference type="EMBL" id="FMZX01000020">
    <property type="protein sequence ID" value="SDE15757.1"/>
    <property type="molecule type" value="Genomic_DNA"/>
</dbReference>
<dbReference type="SUPFAM" id="SSF54373">
    <property type="entry name" value="FAD-linked reductases, C-terminal domain"/>
    <property type="match status" value="1"/>
</dbReference>
<dbReference type="PANTHER" id="PTHR13847">
    <property type="entry name" value="SARCOSINE DEHYDROGENASE-RELATED"/>
    <property type="match status" value="1"/>
</dbReference>
<protein>
    <submittedName>
        <fullName evidence="3">D-amino-acid dehydrogenase</fullName>
    </submittedName>
</protein>
<gene>
    <name evidence="3" type="ORF">SAMN04487779_102054</name>
</gene>
<name>A0A1G7AMS7_9PROT</name>
<proteinExistence type="predicted"/>
<evidence type="ECO:0000313" key="4">
    <source>
        <dbReference type="Proteomes" id="UP000198925"/>
    </source>
</evidence>
<dbReference type="RefSeq" id="WP_245704911.1">
    <property type="nucleotide sequence ID" value="NZ_FMZX01000020.1"/>
</dbReference>
<accession>A0A1G7AMS7</accession>
<keyword evidence="4" id="KW-1185">Reference proteome</keyword>
<keyword evidence="1" id="KW-0560">Oxidoreductase</keyword>
<organism evidence="3 4">
    <name type="scientific">Belnapia rosea</name>
    <dbReference type="NCBI Taxonomy" id="938405"/>
    <lineage>
        <taxon>Bacteria</taxon>
        <taxon>Pseudomonadati</taxon>
        <taxon>Pseudomonadota</taxon>
        <taxon>Alphaproteobacteria</taxon>
        <taxon>Acetobacterales</taxon>
        <taxon>Roseomonadaceae</taxon>
        <taxon>Belnapia</taxon>
    </lineage>
</organism>
<dbReference type="AlphaFoldDB" id="A0A1G7AMS7"/>
<evidence type="ECO:0000259" key="2">
    <source>
        <dbReference type="Pfam" id="PF01266"/>
    </source>
</evidence>
<dbReference type="GO" id="GO:0005737">
    <property type="term" value="C:cytoplasm"/>
    <property type="evidence" value="ECO:0007669"/>
    <property type="project" value="TreeGrafter"/>
</dbReference>
<dbReference type="STRING" id="938405.SAMN02927895_04798"/>
<dbReference type="Gene3D" id="3.30.9.10">
    <property type="entry name" value="D-Amino Acid Oxidase, subunit A, domain 2"/>
    <property type="match status" value="1"/>
</dbReference>
<dbReference type="PANTHER" id="PTHR13847:SF289">
    <property type="entry name" value="GLYCINE OXIDASE"/>
    <property type="match status" value="1"/>
</dbReference>
<dbReference type="Pfam" id="PF01266">
    <property type="entry name" value="DAO"/>
    <property type="match status" value="1"/>
</dbReference>
<evidence type="ECO:0000256" key="1">
    <source>
        <dbReference type="ARBA" id="ARBA00023002"/>
    </source>
</evidence>
<dbReference type="InterPro" id="IPR006076">
    <property type="entry name" value="FAD-dep_OxRdtase"/>
</dbReference>
<evidence type="ECO:0000313" key="3">
    <source>
        <dbReference type="EMBL" id="SDE15757.1"/>
    </source>
</evidence>
<dbReference type="SUPFAM" id="SSF51905">
    <property type="entry name" value="FAD/NAD(P)-binding domain"/>
    <property type="match status" value="1"/>
</dbReference>
<dbReference type="Gene3D" id="3.50.50.60">
    <property type="entry name" value="FAD/NAD(P)-binding domain"/>
    <property type="match status" value="2"/>
</dbReference>